<evidence type="ECO:0000256" key="1">
    <source>
        <dbReference type="SAM" id="Phobius"/>
    </source>
</evidence>
<proteinExistence type="predicted"/>
<name>A0A2U1N138_ARTAN</name>
<reference evidence="2 3" key="1">
    <citation type="journal article" date="2018" name="Mol. Plant">
        <title>The genome of Artemisia annua provides insight into the evolution of Asteraceae family and artemisinin biosynthesis.</title>
        <authorList>
            <person name="Shen Q."/>
            <person name="Zhang L."/>
            <person name="Liao Z."/>
            <person name="Wang S."/>
            <person name="Yan T."/>
            <person name="Shi P."/>
            <person name="Liu M."/>
            <person name="Fu X."/>
            <person name="Pan Q."/>
            <person name="Wang Y."/>
            <person name="Lv Z."/>
            <person name="Lu X."/>
            <person name="Zhang F."/>
            <person name="Jiang W."/>
            <person name="Ma Y."/>
            <person name="Chen M."/>
            <person name="Hao X."/>
            <person name="Li L."/>
            <person name="Tang Y."/>
            <person name="Lv G."/>
            <person name="Zhou Y."/>
            <person name="Sun X."/>
            <person name="Brodelius P.E."/>
            <person name="Rose J.K.C."/>
            <person name="Tang K."/>
        </authorList>
    </citation>
    <scope>NUCLEOTIDE SEQUENCE [LARGE SCALE GENOMIC DNA]</scope>
    <source>
        <strain evidence="3">cv. Huhao1</strain>
        <tissue evidence="2">Leaf</tissue>
    </source>
</reference>
<evidence type="ECO:0000313" key="3">
    <source>
        <dbReference type="Proteomes" id="UP000245207"/>
    </source>
</evidence>
<feature type="transmembrane region" description="Helical" evidence="1">
    <location>
        <begin position="130"/>
        <end position="151"/>
    </location>
</feature>
<keyword evidence="3" id="KW-1185">Reference proteome</keyword>
<keyword evidence="1" id="KW-0812">Transmembrane</keyword>
<keyword evidence="1" id="KW-0472">Membrane</keyword>
<accession>A0A2U1N138</accession>
<evidence type="ECO:0000313" key="2">
    <source>
        <dbReference type="EMBL" id="PWA67231.1"/>
    </source>
</evidence>
<dbReference type="AlphaFoldDB" id="A0A2U1N138"/>
<feature type="transmembrane region" description="Helical" evidence="1">
    <location>
        <begin position="67"/>
        <end position="85"/>
    </location>
</feature>
<comment type="caution">
    <text evidence="2">The sequence shown here is derived from an EMBL/GenBank/DDBJ whole genome shotgun (WGS) entry which is preliminary data.</text>
</comment>
<organism evidence="2 3">
    <name type="scientific">Artemisia annua</name>
    <name type="common">Sweet wormwood</name>
    <dbReference type="NCBI Taxonomy" id="35608"/>
    <lineage>
        <taxon>Eukaryota</taxon>
        <taxon>Viridiplantae</taxon>
        <taxon>Streptophyta</taxon>
        <taxon>Embryophyta</taxon>
        <taxon>Tracheophyta</taxon>
        <taxon>Spermatophyta</taxon>
        <taxon>Magnoliopsida</taxon>
        <taxon>eudicotyledons</taxon>
        <taxon>Gunneridae</taxon>
        <taxon>Pentapetalae</taxon>
        <taxon>asterids</taxon>
        <taxon>campanulids</taxon>
        <taxon>Asterales</taxon>
        <taxon>Asteraceae</taxon>
        <taxon>Asteroideae</taxon>
        <taxon>Anthemideae</taxon>
        <taxon>Artemisiinae</taxon>
        <taxon>Artemisia</taxon>
    </lineage>
</organism>
<keyword evidence="1" id="KW-1133">Transmembrane helix</keyword>
<dbReference type="OrthoDB" id="337750at2759"/>
<dbReference type="Proteomes" id="UP000245207">
    <property type="component" value="Unassembled WGS sequence"/>
</dbReference>
<dbReference type="EMBL" id="PKPP01003874">
    <property type="protein sequence ID" value="PWA67231.1"/>
    <property type="molecule type" value="Genomic_DNA"/>
</dbReference>
<protein>
    <submittedName>
        <fullName evidence="2">Protein YIF1B</fullName>
    </submittedName>
</protein>
<feature type="transmembrane region" description="Helical" evidence="1">
    <location>
        <begin position="91"/>
        <end position="109"/>
    </location>
</feature>
<dbReference type="STRING" id="35608.A0A2U1N138"/>
<sequence>MAIFHTGTAFPIPEMVDFHHDFKQSNHLSIVGTHPSMNLRFAVAGLTRKLLSGPVAFHEECRGTFTLYYGIHGLCFLRIMFGCFWKNQKVVLILLIDTLDFLCMRIFMVKTLKRVLLSEVRSCDSSRHHYLLLFIALAQLQLFFWLGNITVN</sequence>
<gene>
    <name evidence="2" type="ORF">CTI12_AA321120</name>
</gene>